<reference evidence="1" key="1">
    <citation type="submission" date="2018-11" db="EMBL/GenBank/DDBJ databases">
        <authorList>
            <consortium name="Pathogen Informatics"/>
        </authorList>
    </citation>
    <scope>NUCLEOTIDE SEQUENCE</scope>
</reference>
<evidence type="ECO:0000313" key="2">
    <source>
        <dbReference type="Proteomes" id="UP000784294"/>
    </source>
</evidence>
<gene>
    <name evidence="1" type="ORF">PXEA_LOCUS13958</name>
</gene>
<dbReference type="Proteomes" id="UP000784294">
    <property type="component" value="Unassembled WGS sequence"/>
</dbReference>
<organism evidence="1 2">
    <name type="scientific">Protopolystoma xenopodis</name>
    <dbReference type="NCBI Taxonomy" id="117903"/>
    <lineage>
        <taxon>Eukaryota</taxon>
        <taxon>Metazoa</taxon>
        <taxon>Spiralia</taxon>
        <taxon>Lophotrochozoa</taxon>
        <taxon>Platyhelminthes</taxon>
        <taxon>Monogenea</taxon>
        <taxon>Polyopisthocotylea</taxon>
        <taxon>Polystomatidea</taxon>
        <taxon>Polystomatidae</taxon>
        <taxon>Protopolystoma</taxon>
    </lineage>
</organism>
<keyword evidence="2" id="KW-1185">Reference proteome</keyword>
<accession>A0A3S5CH00</accession>
<dbReference type="EMBL" id="CAAALY010046838">
    <property type="protein sequence ID" value="VEL20518.1"/>
    <property type="molecule type" value="Genomic_DNA"/>
</dbReference>
<evidence type="ECO:0000313" key="1">
    <source>
        <dbReference type="EMBL" id="VEL20518.1"/>
    </source>
</evidence>
<proteinExistence type="predicted"/>
<name>A0A3S5CH00_9PLAT</name>
<protein>
    <submittedName>
        <fullName evidence="1">Uncharacterized protein</fullName>
    </submittedName>
</protein>
<dbReference type="AlphaFoldDB" id="A0A3S5CH00"/>
<dbReference type="OrthoDB" id="423807at2759"/>
<sequence>MLALAVISILISAPLGAILIPFAGPYLLQQNTRVARLTVRSKSDSTIEPCSKKIKPEAMLAH</sequence>
<comment type="caution">
    <text evidence="1">The sequence shown here is derived from an EMBL/GenBank/DDBJ whole genome shotgun (WGS) entry which is preliminary data.</text>
</comment>